<evidence type="ECO:0000256" key="2">
    <source>
        <dbReference type="SAM" id="Phobius"/>
    </source>
</evidence>
<keyword evidence="2" id="KW-0812">Transmembrane</keyword>
<dbReference type="Proteomes" id="UP000306102">
    <property type="component" value="Unassembled WGS sequence"/>
</dbReference>
<feature type="region of interest" description="Disordered" evidence="1">
    <location>
        <begin position="203"/>
        <end position="242"/>
    </location>
</feature>
<evidence type="ECO:0000256" key="1">
    <source>
        <dbReference type="SAM" id="MobiDB-lite"/>
    </source>
</evidence>
<dbReference type="STRING" id="542762.A0A4S4EDQ7"/>
<feature type="transmembrane region" description="Helical" evidence="2">
    <location>
        <begin position="37"/>
        <end position="57"/>
    </location>
</feature>
<evidence type="ECO:0000313" key="4">
    <source>
        <dbReference type="Proteomes" id="UP000306102"/>
    </source>
</evidence>
<evidence type="ECO:0000313" key="3">
    <source>
        <dbReference type="EMBL" id="THG14483.1"/>
    </source>
</evidence>
<keyword evidence="2" id="KW-1133">Transmembrane helix</keyword>
<keyword evidence="2" id="KW-0472">Membrane</keyword>
<reference evidence="3 4" key="1">
    <citation type="journal article" date="2018" name="Proc. Natl. Acad. Sci. U.S.A.">
        <title>Draft genome sequence of Camellia sinensis var. sinensis provides insights into the evolution of the tea genome and tea quality.</title>
        <authorList>
            <person name="Wei C."/>
            <person name="Yang H."/>
            <person name="Wang S."/>
            <person name="Zhao J."/>
            <person name="Liu C."/>
            <person name="Gao L."/>
            <person name="Xia E."/>
            <person name="Lu Y."/>
            <person name="Tai Y."/>
            <person name="She G."/>
            <person name="Sun J."/>
            <person name="Cao H."/>
            <person name="Tong W."/>
            <person name="Gao Q."/>
            <person name="Li Y."/>
            <person name="Deng W."/>
            <person name="Jiang X."/>
            <person name="Wang W."/>
            <person name="Chen Q."/>
            <person name="Zhang S."/>
            <person name="Li H."/>
            <person name="Wu J."/>
            <person name="Wang P."/>
            <person name="Li P."/>
            <person name="Shi C."/>
            <person name="Zheng F."/>
            <person name="Jian J."/>
            <person name="Huang B."/>
            <person name="Shan D."/>
            <person name="Shi M."/>
            <person name="Fang C."/>
            <person name="Yue Y."/>
            <person name="Li F."/>
            <person name="Li D."/>
            <person name="Wei S."/>
            <person name="Han B."/>
            <person name="Jiang C."/>
            <person name="Yin Y."/>
            <person name="Xia T."/>
            <person name="Zhang Z."/>
            <person name="Bennetzen J.L."/>
            <person name="Zhao S."/>
            <person name="Wan X."/>
        </authorList>
    </citation>
    <scope>NUCLEOTIDE SEQUENCE [LARGE SCALE GENOMIC DNA]</scope>
    <source>
        <strain evidence="4">cv. Shuchazao</strain>
        <tissue evidence="3">Leaf</tissue>
    </source>
</reference>
<feature type="region of interest" description="Disordered" evidence="1">
    <location>
        <begin position="265"/>
        <end position="288"/>
    </location>
</feature>
<organism evidence="3 4">
    <name type="scientific">Camellia sinensis var. sinensis</name>
    <name type="common">China tea</name>
    <dbReference type="NCBI Taxonomy" id="542762"/>
    <lineage>
        <taxon>Eukaryota</taxon>
        <taxon>Viridiplantae</taxon>
        <taxon>Streptophyta</taxon>
        <taxon>Embryophyta</taxon>
        <taxon>Tracheophyta</taxon>
        <taxon>Spermatophyta</taxon>
        <taxon>Magnoliopsida</taxon>
        <taxon>eudicotyledons</taxon>
        <taxon>Gunneridae</taxon>
        <taxon>Pentapetalae</taxon>
        <taxon>asterids</taxon>
        <taxon>Ericales</taxon>
        <taxon>Theaceae</taxon>
        <taxon>Camellia</taxon>
    </lineage>
</organism>
<accession>A0A4S4EDQ7</accession>
<gene>
    <name evidence="3" type="ORF">TEA_007797</name>
</gene>
<protein>
    <submittedName>
        <fullName evidence="3">Uncharacterized protein</fullName>
    </submittedName>
</protein>
<keyword evidence="4" id="KW-1185">Reference proteome</keyword>
<feature type="compositionally biased region" description="Basic and acidic residues" evidence="1">
    <location>
        <begin position="265"/>
        <end position="275"/>
    </location>
</feature>
<proteinExistence type="predicted"/>
<dbReference type="AlphaFoldDB" id="A0A4S4EDQ7"/>
<name>A0A4S4EDQ7_CAMSN</name>
<comment type="caution">
    <text evidence="3">The sequence shown here is derived from an EMBL/GenBank/DDBJ whole genome shotgun (WGS) entry which is preliminary data.</text>
</comment>
<sequence length="333" mass="38937">MGLKAWFDLVTVPSLASVYNEYALKSEYDRSIYLQNLFSYGYGAIFNFLGILVTAMVKGTMVPGIKTGRWKRATSGNVLAASEACQQEIGTLMTFSDETQPPDDTQTVILDRKAYLLYKDWRYNLKQEFLKLEEKGVDDPYSHPPTGANEDGDIDFPEFYKKAHKSKKTGDWIDPKCGELHVTSSAARARDKHMESMRAELEVLREQRQRDHEELLKEKEKRQRDHEELLKEEEERQRDHEELLKEKKERQRDWEEIMREREQLIKQVDEEKKAGDTTSTTQSSERRGAHNPLVGFRWSSYYSVLRHNVSRHCSSRPGVLIHYTKDRNLISIR</sequence>
<dbReference type="EMBL" id="SDRB02005334">
    <property type="protein sequence ID" value="THG14483.1"/>
    <property type="molecule type" value="Genomic_DNA"/>
</dbReference>